<dbReference type="InterPro" id="IPR032675">
    <property type="entry name" value="LRR_dom_sf"/>
</dbReference>
<dbReference type="GO" id="GO:0016020">
    <property type="term" value="C:membrane"/>
    <property type="evidence" value="ECO:0007669"/>
    <property type="project" value="UniProtKB-SubCell"/>
</dbReference>
<dbReference type="Proteomes" id="UP001222027">
    <property type="component" value="Unassembled WGS sequence"/>
</dbReference>
<dbReference type="Gene3D" id="3.80.10.10">
    <property type="entry name" value="Ribonuclease Inhibitor"/>
    <property type="match status" value="1"/>
</dbReference>
<dbReference type="EMBL" id="JAQQAF010000009">
    <property type="protein sequence ID" value="KAJ8458591.1"/>
    <property type="molecule type" value="Genomic_DNA"/>
</dbReference>
<accession>A0AAV8NZC1</accession>
<organism evidence="4 5">
    <name type="scientific">Ensete ventricosum</name>
    <name type="common">Abyssinian banana</name>
    <name type="synonym">Musa ensete</name>
    <dbReference type="NCBI Taxonomy" id="4639"/>
    <lineage>
        <taxon>Eukaryota</taxon>
        <taxon>Viridiplantae</taxon>
        <taxon>Streptophyta</taxon>
        <taxon>Embryophyta</taxon>
        <taxon>Tracheophyta</taxon>
        <taxon>Spermatophyta</taxon>
        <taxon>Magnoliopsida</taxon>
        <taxon>Liliopsida</taxon>
        <taxon>Zingiberales</taxon>
        <taxon>Musaceae</taxon>
        <taxon>Ensete</taxon>
    </lineage>
</organism>
<dbReference type="AlphaFoldDB" id="A0AAV8NZC1"/>
<dbReference type="Pfam" id="PF12819">
    <property type="entry name" value="Malectin_like"/>
    <property type="match status" value="1"/>
</dbReference>
<evidence type="ECO:0000313" key="5">
    <source>
        <dbReference type="Proteomes" id="UP001222027"/>
    </source>
</evidence>
<reference evidence="4 5" key="1">
    <citation type="submission" date="2022-12" db="EMBL/GenBank/DDBJ databases">
        <title>Chromosome-scale assembly of the Ensete ventricosum genome.</title>
        <authorList>
            <person name="Dussert Y."/>
            <person name="Stocks J."/>
            <person name="Wendawek A."/>
            <person name="Woldeyes F."/>
            <person name="Nichols R.A."/>
            <person name="Borrell J.S."/>
        </authorList>
    </citation>
    <scope>NUCLEOTIDE SEQUENCE [LARGE SCALE GENOMIC DNA]</scope>
    <source>
        <strain evidence="5">cv. Maze</strain>
        <tissue evidence="4">Seeds</tissue>
    </source>
</reference>
<comment type="caution">
    <text evidence="4">The sequence shown here is derived from an EMBL/GenBank/DDBJ whole genome shotgun (WGS) entry which is preliminary data.</text>
</comment>
<evidence type="ECO:0000313" key="4">
    <source>
        <dbReference type="EMBL" id="KAJ8458591.1"/>
    </source>
</evidence>
<dbReference type="InterPro" id="IPR001611">
    <property type="entry name" value="Leu-rich_rpt"/>
</dbReference>
<evidence type="ECO:0000259" key="3">
    <source>
        <dbReference type="Pfam" id="PF12819"/>
    </source>
</evidence>
<name>A0AAV8NZC1_ENSVE</name>
<feature type="domain" description="Malectin-like" evidence="3">
    <location>
        <begin position="1"/>
        <end position="75"/>
    </location>
</feature>
<feature type="transmembrane region" description="Helical" evidence="2">
    <location>
        <begin position="113"/>
        <end position="132"/>
    </location>
</feature>
<gene>
    <name evidence="4" type="ORF">OPV22_031517</name>
</gene>
<keyword evidence="2" id="KW-0812">Transmembrane</keyword>
<sequence>MHFAELQPLALGQPRNFTVDLNGNPWWHPFSPTYLLSDYLYSTSPYDMYQYNFSIKKTATSTLPPIINALETYTVMQLTENATDSSDVDAIGAIKKRQLTEKATGSSNETKLVGIYGMVWIAAIVFLILLGLHQNSSSSGLMGCLCYSFANLKAIKYWDLSYNNFTGPVPDILAGLPFLQVLNLSSNQSTGSIPSAFRVKSQNELTLRIEGNPNLCANGTLCIAST</sequence>
<keyword evidence="2" id="KW-0472">Membrane</keyword>
<comment type="subcellular location">
    <subcellularLocation>
        <location evidence="1">Membrane</location>
        <topology evidence="1">Single-pass membrane protein</topology>
    </subcellularLocation>
</comment>
<keyword evidence="5" id="KW-1185">Reference proteome</keyword>
<evidence type="ECO:0000256" key="1">
    <source>
        <dbReference type="ARBA" id="ARBA00004167"/>
    </source>
</evidence>
<dbReference type="PANTHER" id="PTHR45631">
    <property type="entry name" value="OS07G0107800 PROTEIN-RELATED"/>
    <property type="match status" value="1"/>
</dbReference>
<evidence type="ECO:0000256" key="2">
    <source>
        <dbReference type="SAM" id="Phobius"/>
    </source>
</evidence>
<dbReference type="SUPFAM" id="SSF52058">
    <property type="entry name" value="L domain-like"/>
    <property type="match status" value="1"/>
</dbReference>
<protein>
    <recommendedName>
        <fullName evidence="3">Malectin-like domain-containing protein</fullName>
    </recommendedName>
</protein>
<dbReference type="Pfam" id="PF00560">
    <property type="entry name" value="LRR_1"/>
    <property type="match status" value="1"/>
</dbReference>
<keyword evidence="2" id="KW-1133">Transmembrane helix</keyword>
<dbReference type="PANTHER" id="PTHR45631:SF202">
    <property type="entry name" value="SENESCENCE-INDUCED RECEPTOR-LIKE SERINE_THREONINE-PROTEIN KINASE"/>
    <property type="match status" value="1"/>
</dbReference>
<dbReference type="InterPro" id="IPR024788">
    <property type="entry name" value="Malectin-like_Carb-bd_dom"/>
</dbReference>
<proteinExistence type="predicted"/>